<dbReference type="PANTHER" id="PTHR11985">
    <property type="entry name" value="GLYCEROL-3-PHOSPHATE DEHYDROGENASE"/>
    <property type="match status" value="1"/>
</dbReference>
<evidence type="ECO:0000256" key="3">
    <source>
        <dbReference type="ARBA" id="ARBA00022630"/>
    </source>
</evidence>
<keyword evidence="5" id="KW-0560">Oxidoreductase</keyword>
<comment type="cofactor">
    <cofactor evidence="1">
        <name>FAD</name>
        <dbReference type="ChEBI" id="CHEBI:57692"/>
    </cofactor>
</comment>
<evidence type="ECO:0000313" key="7">
    <source>
        <dbReference type="EMBL" id="MFC3032767.1"/>
    </source>
</evidence>
<dbReference type="InterPro" id="IPR036188">
    <property type="entry name" value="FAD/NAD-bd_sf"/>
</dbReference>
<dbReference type="Gene3D" id="3.30.9.10">
    <property type="entry name" value="D-Amino Acid Oxidase, subunit A, domain 2"/>
    <property type="match status" value="1"/>
</dbReference>
<dbReference type="Proteomes" id="UP001595453">
    <property type="component" value="Unassembled WGS sequence"/>
</dbReference>
<evidence type="ECO:0000259" key="6">
    <source>
        <dbReference type="Pfam" id="PF01266"/>
    </source>
</evidence>
<dbReference type="PANTHER" id="PTHR11985:SF15">
    <property type="entry name" value="GLYCEROL-3-PHOSPHATE DEHYDROGENASE, MITOCHONDRIAL"/>
    <property type="match status" value="1"/>
</dbReference>
<dbReference type="SUPFAM" id="SSF51905">
    <property type="entry name" value="FAD/NAD(P)-binding domain"/>
    <property type="match status" value="1"/>
</dbReference>
<sequence length="355" mass="39652">MPKVAVIGGGINGLCSAWQLALAGAEVTVFERDELLSQTSSASSKLLHGGLRYLEHFEFRLVKEALAERQWWLEHAPNATRRLPILYPLYAHTRPRWKLKLGFMLYDLLAGKKGIGRHRWLTPKQVRRCSPQLKQQGLLGAYLYHDGQMDDIALGQWVINQCQKLGVVLHTQHHVSYCDANGKLVVNQQTLNFDHIVNAGGPWSEQLLTNSQQPHDVTLDLVRGSHLLLPSISKFGHFLEVPGESRLVFVLPYKGQTLLGTTEVAQSLQDPIACSEDERSYLLKLYNHYFSQTVTNSDILAEFAGVRPLIASDGSLSSHSREYKLLLQGKLLTVFGGKWTTARALGKAVSNTLLP</sequence>
<feature type="domain" description="FAD dependent oxidoreductase" evidence="6">
    <location>
        <begin position="3"/>
        <end position="350"/>
    </location>
</feature>
<dbReference type="EMBL" id="JBHRSD010000014">
    <property type="protein sequence ID" value="MFC3032767.1"/>
    <property type="molecule type" value="Genomic_DNA"/>
</dbReference>
<evidence type="ECO:0000256" key="2">
    <source>
        <dbReference type="ARBA" id="ARBA00007330"/>
    </source>
</evidence>
<dbReference type="Pfam" id="PF01266">
    <property type="entry name" value="DAO"/>
    <property type="match status" value="1"/>
</dbReference>
<dbReference type="RefSeq" id="WP_377123589.1">
    <property type="nucleotide sequence ID" value="NZ_JBHRSD010000014.1"/>
</dbReference>
<dbReference type="PRINTS" id="PR01001">
    <property type="entry name" value="FADG3PDH"/>
</dbReference>
<protein>
    <submittedName>
        <fullName evidence="7">FAD-dependent oxidoreductase</fullName>
    </submittedName>
</protein>
<evidence type="ECO:0000313" key="8">
    <source>
        <dbReference type="Proteomes" id="UP001595453"/>
    </source>
</evidence>
<gene>
    <name evidence="7" type="ORF">ACFOEE_09580</name>
</gene>
<dbReference type="InterPro" id="IPR006076">
    <property type="entry name" value="FAD-dep_OxRdtase"/>
</dbReference>
<evidence type="ECO:0000256" key="4">
    <source>
        <dbReference type="ARBA" id="ARBA00022827"/>
    </source>
</evidence>
<proteinExistence type="inferred from homology"/>
<keyword evidence="8" id="KW-1185">Reference proteome</keyword>
<evidence type="ECO:0000256" key="1">
    <source>
        <dbReference type="ARBA" id="ARBA00001974"/>
    </source>
</evidence>
<keyword evidence="3" id="KW-0285">Flavoprotein</keyword>
<evidence type="ECO:0000256" key="5">
    <source>
        <dbReference type="ARBA" id="ARBA00023002"/>
    </source>
</evidence>
<accession>A0ABV7CJN9</accession>
<reference evidence="8" key="1">
    <citation type="journal article" date="2019" name="Int. J. Syst. Evol. Microbiol.">
        <title>The Global Catalogue of Microorganisms (GCM) 10K type strain sequencing project: providing services to taxonomists for standard genome sequencing and annotation.</title>
        <authorList>
            <consortium name="The Broad Institute Genomics Platform"/>
            <consortium name="The Broad Institute Genome Sequencing Center for Infectious Disease"/>
            <person name="Wu L."/>
            <person name="Ma J."/>
        </authorList>
    </citation>
    <scope>NUCLEOTIDE SEQUENCE [LARGE SCALE GENOMIC DNA]</scope>
    <source>
        <strain evidence="8">KCTC 42730</strain>
    </source>
</reference>
<dbReference type="InterPro" id="IPR000447">
    <property type="entry name" value="G3P_DH_FAD-dep"/>
</dbReference>
<dbReference type="Gene3D" id="3.50.50.60">
    <property type="entry name" value="FAD/NAD(P)-binding domain"/>
    <property type="match status" value="1"/>
</dbReference>
<comment type="caution">
    <text evidence="7">The sequence shown here is derived from an EMBL/GenBank/DDBJ whole genome shotgun (WGS) entry which is preliminary data.</text>
</comment>
<comment type="similarity">
    <text evidence="2">Belongs to the FAD-dependent glycerol-3-phosphate dehydrogenase family.</text>
</comment>
<organism evidence="7 8">
    <name type="scientific">Pseudoalteromonas fenneropenaei</name>
    <dbReference type="NCBI Taxonomy" id="1737459"/>
    <lineage>
        <taxon>Bacteria</taxon>
        <taxon>Pseudomonadati</taxon>
        <taxon>Pseudomonadota</taxon>
        <taxon>Gammaproteobacteria</taxon>
        <taxon>Alteromonadales</taxon>
        <taxon>Pseudoalteromonadaceae</taxon>
        <taxon>Pseudoalteromonas</taxon>
    </lineage>
</organism>
<keyword evidence="4" id="KW-0274">FAD</keyword>
<name>A0ABV7CJN9_9GAMM</name>